<dbReference type="InterPro" id="IPR006168">
    <property type="entry name" value="G3P_DH_NAD-dep"/>
</dbReference>
<comment type="subcellular location">
    <subcellularLocation>
        <location evidence="13">Cytoplasm</location>
    </subcellularLocation>
</comment>
<keyword evidence="5 13" id="KW-0520">NAD</keyword>
<dbReference type="GO" id="GO:0051287">
    <property type="term" value="F:NAD binding"/>
    <property type="evidence" value="ECO:0007669"/>
    <property type="project" value="InterPro"/>
</dbReference>
<dbReference type="NCBIfam" id="NF000940">
    <property type="entry name" value="PRK00094.1-2"/>
    <property type="match status" value="1"/>
</dbReference>
<feature type="active site" description="Proton acceptor" evidence="13 14">
    <location>
        <position position="199"/>
    </location>
</feature>
<feature type="binding site" evidence="13">
    <location>
        <position position="264"/>
    </location>
    <ligand>
        <name>sn-glycerol 3-phosphate</name>
        <dbReference type="ChEBI" id="CHEBI:57597"/>
    </ligand>
</feature>
<dbReference type="FunFam" id="3.40.50.720:FF:000019">
    <property type="entry name" value="Glycerol-3-phosphate dehydrogenase [NAD(P)+]"/>
    <property type="match status" value="1"/>
</dbReference>
<feature type="binding site" evidence="13">
    <location>
        <position position="263"/>
    </location>
    <ligand>
        <name>NADPH</name>
        <dbReference type="ChEBI" id="CHEBI:57783"/>
    </ligand>
</feature>
<evidence type="ECO:0000256" key="10">
    <source>
        <dbReference type="ARBA" id="ARBA00066687"/>
    </source>
</evidence>
<feature type="binding site" evidence="13">
    <location>
        <position position="144"/>
    </location>
    <ligand>
        <name>sn-glycerol 3-phosphate</name>
        <dbReference type="ChEBI" id="CHEBI:57597"/>
    </ligand>
</feature>
<keyword evidence="6 13" id="KW-0443">Lipid metabolism</keyword>
<evidence type="ECO:0000256" key="4">
    <source>
        <dbReference type="ARBA" id="ARBA00023002"/>
    </source>
</evidence>
<feature type="binding site" evidence="13">
    <location>
        <position position="40"/>
    </location>
    <ligand>
        <name>NADPH</name>
        <dbReference type="ChEBI" id="CHEBI:57783"/>
    </ligand>
</feature>
<organism evidence="20">
    <name type="scientific">Nakamurella sp. A5-74</name>
    <dbReference type="NCBI Taxonomy" id="3158264"/>
    <lineage>
        <taxon>Bacteria</taxon>
        <taxon>Bacillati</taxon>
        <taxon>Actinomycetota</taxon>
        <taxon>Actinomycetes</taxon>
        <taxon>Nakamurellales</taxon>
        <taxon>Nakamurellaceae</taxon>
        <taxon>Nakamurella</taxon>
    </lineage>
</organism>
<dbReference type="GO" id="GO:0005829">
    <property type="term" value="C:cytosol"/>
    <property type="evidence" value="ECO:0007669"/>
    <property type="project" value="TreeGrafter"/>
</dbReference>
<dbReference type="HAMAP" id="MF_00394">
    <property type="entry name" value="NAD_Glyc3P_dehydrog"/>
    <property type="match status" value="1"/>
</dbReference>
<keyword evidence="2 13" id="KW-0444">Lipid biosynthesis</keyword>
<feature type="binding site" evidence="13">
    <location>
        <position position="289"/>
    </location>
    <ligand>
        <name>NADPH</name>
        <dbReference type="ChEBI" id="CHEBI:57783"/>
    </ligand>
</feature>
<evidence type="ECO:0000256" key="17">
    <source>
        <dbReference type="RuleBase" id="RU000437"/>
    </source>
</evidence>
<dbReference type="GO" id="GO:0046168">
    <property type="term" value="P:glycerol-3-phosphate catabolic process"/>
    <property type="evidence" value="ECO:0007669"/>
    <property type="project" value="InterPro"/>
</dbReference>
<comment type="catalytic activity">
    <reaction evidence="9">
        <text>sn-glycerol 3-phosphate + NADP(+) = dihydroxyacetone phosphate + NADPH + H(+)</text>
        <dbReference type="Rhea" id="RHEA:11096"/>
        <dbReference type="ChEBI" id="CHEBI:15378"/>
        <dbReference type="ChEBI" id="CHEBI:57597"/>
        <dbReference type="ChEBI" id="CHEBI:57642"/>
        <dbReference type="ChEBI" id="CHEBI:57783"/>
        <dbReference type="ChEBI" id="CHEBI:58349"/>
        <dbReference type="EC" id="1.1.1.94"/>
    </reaction>
    <physiologicalReaction direction="right-to-left" evidence="9">
        <dbReference type="Rhea" id="RHEA:11098"/>
    </physiologicalReaction>
</comment>
<dbReference type="SUPFAM" id="SSF51735">
    <property type="entry name" value="NAD(P)-binding Rossmann-fold domains"/>
    <property type="match status" value="1"/>
</dbReference>
<feature type="binding site" evidence="13">
    <location>
        <position position="199"/>
    </location>
    <ligand>
        <name>sn-glycerol 3-phosphate</name>
        <dbReference type="ChEBI" id="CHEBI:57597"/>
    </ligand>
</feature>
<feature type="binding site" evidence="13">
    <location>
        <position position="20"/>
    </location>
    <ligand>
        <name>NADPH</name>
        <dbReference type="ChEBI" id="CHEBI:57783"/>
    </ligand>
</feature>
<dbReference type="FunFam" id="1.10.1040.10:FF:000001">
    <property type="entry name" value="Glycerol-3-phosphate dehydrogenase [NAD(P)+]"/>
    <property type="match status" value="1"/>
</dbReference>
<keyword evidence="13" id="KW-0547">Nucleotide-binding</keyword>
<evidence type="ECO:0000256" key="11">
    <source>
        <dbReference type="ARBA" id="ARBA00069372"/>
    </source>
</evidence>
<dbReference type="PROSITE" id="PS00957">
    <property type="entry name" value="NAD_G3PDH"/>
    <property type="match status" value="1"/>
</dbReference>
<evidence type="ECO:0000256" key="5">
    <source>
        <dbReference type="ARBA" id="ARBA00023027"/>
    </source>
</evidence>
<dbReference type="InterPro" id="IPR008927">
    <property type="entry name" value="6-PGluconate_DH-like_C_sf"/>
</dbReference>
<feature type="binding site" evidence="15">
    <location>
        <begin position="263"/>
        <end position="264"/>
    </location>
    <ligand>
        <name>substrate</name>
    </ligand>
</feature>
<feature type="binding site" evidence="15">
    <location>
        <position position="114"/>
    </location>
    <ligand>
        <name>substrate</name>
    </ligand>
</feature>
<feature type="binding site" evidence="13">
    <location>
        <position position="114"/>
    </location>
    <ligand>
        <name>NADPH</name>
        <dbReference type="ChEBI" id="CHEBI:57783"/>
    </ligand>
</feature>
<dbReference type="InterPro" id="IPR036291">
    <property type="entry name" value="NAD(P)-bd_dom_sf"/>
</dbReference>
<reference evidence="20" key="1">
    <citation type="submission" date="2024-05" db="EMBL/GenBank/DDBJ databases">
        <authorList>
            <person name="Cai S.Y."/>
            <person name="Jin L.M."/>
            <person name="Li H.R."/>
        </authorList>
    </citation>
    <scope>NUCLEOTIDE SEQUENCE</scope>
    <source>
        <strain evidence="20">A5-74</strain>
    </source>
</reference>
<dbReference type="GO" id="GO:0005975">
    <property type="term" value="P:carbohydrate metabolic process"/>
    <property type="evidence" value="ECO:0007669"/>
    <property type="project" value="InterPro"/>
</dbReference>
<evidence type="ECO:0000256" key="14">
    <source>
        <dbReference type="PIRSR" id="PIRSR000114-1"/>
    </source>
</evidence>
<dbReference type="PIRSF" id="PIRSF000114">
    <property type="entry name" value="Glycerol-3-P_dh"/>
    <property type="match status" value="1"/>
</dbReference>
<dbReference type="RefSeq" id="WP_353650690.1">
    <property type="nucleotide sequence ID" value="NZ_CP159218.1"/>
</dbReference>
<comment type="pathway">
    <text evidence="13">Membrane lipid metabolism; glycerophospholipid metabolism.</text>
</comment>
<comment type="catalytic activity">
    <reaction evidence="13">
        <text>sn-glycerol 3-phosphate + NAD(+) = dihydroxyacetone phosphate + NADH + H(+)</text>
        <dbReference type="Rhea" id="RHEA:11092"/>
        <dbReference type="ChEBI" id="CHEBI:15378"/>
        <dbReference type="ChEBI" id="CHEBI:57540"/>
        <dbReference type="ChEBI" id="CHEBI:57597"/>
        <dbReference type="ChEBI" id="CHEBI:57642"/>
        <dbReference type="ChEBI" id="CHEBI:57945"/>
        <dbReference type="EC" id="1.1.1.94"/>
    </reaction>
</comment>
<dbReference type="InterPro" id="IPR006109">
    <property type="entry name" value="G3P_DH_NAD-dep_C"/>
</dbReference>
<feature type="binding site" evidence="13">
    <location>
        <position position="263"/>
    </location>
    <ligand>
        <name>sn-glycerol 3-phosphate</name>
        <dbReference type="ChEBI" id="CHEBI:57597"/>
    </ligand>
</feature>
<evidence type="ECO:0000256" key="12">
    <source>
        <dbReference type="ARBA" id="ARBA00080511"/>
    </source>
</evidence>
<keyword evidence="3 13" id="KW-0521">NADP</keyword>
<dbReference type="GO" id="GO:0046167">
    <property type="term" value="P:glycerol-3-phosphate biosynthetic process"/>
    <property type="evidence" value="ECO:0007669"/>
    <property type="project" value="UniProtKB-UniRule"/>
</dbReference>
<dbReference type="InterPro" id="IPR011128">
    <property type="entry name" value="G3P_DH_NAD-dep_N"/>
</dbReference>
<feature type="binding site" evidence="13">
    <location>
        <position position="114"/>
    </location>
    <ligand>
        <name>sn-glycerol 3-phosphate</name>
        <dbReference type="ChEBI" id="CHEBI:57597"/>
    </ligand>
</feature>
<sequence length="339" mass="35390">MTYPGSTALHHFAVVGAGAWGTTFAKVLADAGREVVLWGRRDSVVAEITADHCNSGYLPGVVLPDTITATGDLEHALDGADAVVLAIPSQSMRENLSVFRDLIPPAGPVISLAKGVEIGTGLRMSEVISSVGRISGERVVVLSGPNLAREIAAGQPTATVLSCVDHVTAVRVQQACVSGYFRPYTITDVIGTEIAGTTKNVIALATGIAEGLGLGLNTSASLITRGLNEMTRLGMRLGARPETFAGLAGLGDLVATCSSPLSRNRSLGVLLGQGRSVDEAQELTGTLAEGVVSCRSTRDLALRHGIDMPITEAVFQVCHRHAPPEQMIRALMDRPPTPE</sequence>
<feature type="domain" description="Glycerol-3-phosphate dehydrogenase NAD-dependent N-terminal" evidence="18">
    <location>
        <begin position="13"/>
        <end position="166"/>
    </location>
</feature>
<dbReference type="PRINTS" id="PR00077">
    <property type="entry name" value="GPDHDRGNASE"/>
</dbReference>
<evidence type="ECO:0000256" key="7">
    <source>
        <dbReference type="ARBA" id="ARBA00023209"/>
    </source>
</evidence>
<gene>
    <name evidence="13" type="primary">gpsA</name>
    <name evidence="20" type="ORF">ABLG96_07215</name>
</gene>
<evidence type="ECO:0000256" key="2">
    <source>
        <dbReference type="ARBA" id="ARBA00022516"/>
    </source>
</evidence>
<keyword evidence="7 13" id="KW-0594">Phospholipid biosynthesis</keyword>
<feature type="domain" description="Glycerol-3-phosphate dehydrogenase NAD-dependent C-terminal" evidence="19">
    <location>
        <begin position="188"/>
        <end position="328"/>
    </location>
</feature>
<feature type="binding site" evidence="16">
    <location>
        <begin position="16"/>
        <end position="21"/>
    </location>
    <ligand>
        <name>NAD(+)</name>
        <dbReference type="ChEBI" id="CHEBI:57540"/>
    </ligand>
</feature>
<accession>A0AAU8DTA9</accession>
<comment type="caution">
    <text evidence="13">Lacks conserved residue(s) required for the propagation of feature annotation.</text>
</comment>
<dbReference type="GO" id="GO:0006650">
    <property type="term" value="P:glycerophospholipid metabolic process"/>
    <property type="evidence" value="ECO:0007669"/>
    <property type="project" value="UniProtKB-UniRule"/>
</dbReference>
<evidence type="ECO:0000256" key="1">
    <source>
        <dbReference type="ARBA" id="ARBA00011009"/>
    </source>
</evidence>
<dbReference type="Gene3D" id="3.40.50.720">
    <property type="entry name" value="NAD(P)-binding Rossmann-like Domain"/>
    <property type="match status" value="1"/>
</dbReference>
<dbReference type="Pfam" id="PF07479">
    <property type="entry name" value="NAD_Gly3P_dh_C"/>
    <property type="match status" value="1"/>
</dbReference>
<comment type="function">
    <text evidence="13">Catalyzes the reduction of the glycolytic intermediate dihydroxyacetone phosphate (DHAP) to sn-glycerol 3-phosphate (G3P), the key precursor for phospholipid synthesis.</text>
</comment>
<feature type="binding site" evidence="13">
    <location>
        <position position="262"/>
    </location>
    <ligand>
        <name>sn-glycerol 3-phosphate</name>
        <dbReference type="ChEBI" id="CHEBI:57597"/>
    </ligand>
</feature>
<evidence type="ECO:0000256" key="3">
    <source>
        <dbReference type="ARBA" id="ARBA00022857"/>
    </source>
</evidence>
<dbReference type="GO" id="GO:0008654">
    <property type="term" value="P:phospholipid biosynthetic process"/>
    <property type="evidence" value="ECO:0007669"/>
    <property type="project" value="UniProtKB-KW"/>
</dbReference>
<proteinExistence type="inferred from homology"/>
<feature type="binding site" evidence="13">
    <location>
        <position position="41"/>
    </location>
    <ligand>
        <name>NADPH</name>
        <dbReference type="ChEBI" id="CHEBI:57783"/>
    </ligand>
</feature>
<dbReference type="NCBIfam" id="NF000942">
    <property type="entry name" value="PRK00094.1-4"/>
    <property type="match status" value="1"/>
</dbReference>
<feature type="binding site" evidence="16">
    <location>
        <position position="263"/>
    </location>
    <ligand>
        <name>NAD(+)</name>
        <dbReference type="ChEBI" id="CHEBI:57540"/>
    </ligand>
</feature>
<dbReference type="EMBL" id="CP159218">
    <property type="protein sequence ID" value="XCG65079.1"/>
    <property type="molecule type" value="Genomic_DNA"/>
</dbReference>
<feature type="binding site" evidence="13">
    <location>
        <position position="57"/>
    </location>
    <ligand>
        <name>NADPH</name>
        <dbReference type="ChEBI" id="CHEBI:57783"/>
    </ligand>
</feature>
<dbReference type="InterPro" id="IPR013328">
    <property type="entry name" value="6PGD_dom2"/>
</dbReference>
<evidence type="ECO:0000256" key="15">
    <source>
        <dbReference type="PIRSR" id="PIRSR000114-2"/>
    </source>
</evidence>
<feature type="binding site" evidence="13">
    <location>
        <position position="287"/>
    </location>
    <ligand>
        <name>NADPH</name>
        <dbReference type="ChEBI" id="CHEBI:57783"/>
    </ligand>
</feature>
<comment type="similarity">
    <text evidence="1 13 17">Belongs to the NAD-dependent glycerol-3-phosphate dehydrogenase family.</text>
</comment>
<dbReference type="AlphaFoldDB" id="A0AAU8DTA9"/>
<protein>
    <recommendedName>
        <fullName evidence="11 13">Glycerol-3-phosphate dehydrogenase [NAD(P)+]</fullName>
        <ecNumber evidence="10 13">1.1.1.94</ecNumber>
    </recommendedName>
    <alternativeName>
        <fullName evidence="13">NAD(P)(+)-dependent glycerol-3-phosphate dehydrogenase</fullName>
    </alternativeName>
    <alternativeName>
        <fullName evidence="12 13">NAD(P)H-dependent dihydroxyacetone-phosphate reductase</fullName>
    </alternativeName>
</protein>
<dbReference type="SUPFAM" id="SSF48179">
    <property type="entry name" value="6-phosphogluconate dehydrogenase C-terminal domain-like"/>
    <property type="match status" value="1"/>
</dbReference>
<dbReference type="EC" id="1.1.1.94" evidence="10 13"/>
<dbReference type="PANTHER" id="PTHR11728:SF1">
    <property type="entry name" value="GLYCEROL-3-PHOSPHATE DEHYDROGENASE [NAD(+)] 2, CHLOROPLASTIC"/>
    <property type="match status" value="1"/>
</dbReference>
<evidence type="ECO:0000256" key="6">
    <source>
        <dbReference type="ARBA" id="ARBA00023098"/>
    </source>
</evidence>
<evidence type="ECO:0000259" key="19">
    <source>
        <dbReference type="Pfam" id="PF07479"/>
    </source>
</evidence>
<evidence type="ECO:0000259" key="18">
    <source>
        <dbReference type="Pfam" id="PF01210"/>
    </source>
</evidence>
<dbReference type="GO" id="GO:0047952">
    <property type="term" value="F:glycerol-3-phosphate dehydrogenase [NAD(P)+] activity"/>
    <property type="evidence" value="ECO:0007669"/>
    <property type="project" value="UniProtKB-UniRule"/>
</dbReference>
<evidence type="ECO:0000256" key="13">
    <source>
        <dbReference type="HAMAP-Rule" id="MF_00394"/>
    </source>
</evidence>
<feature type="binding site" evidence="13">
    <location>
        <position position="148"/>
    </location>
    <ligand>
        <name>NADPH</name>
        <dbReference type="ChEBI" id="CHEBI:57783"/>
    </ligand>
</feature>
<dbReference type="Gene3D" id="1.10.1040.10">
    <property type="entry name" value="N-(1-d-carboxylethyl)-l-norvaline Dehydrogenase, domain 2"/>
    <property type="match status" value="1"/>
</dbReference>
<evidence type="ECO:0000256" key="9">
    <source>
        <dbReference type="ARBA" id="ARBA00052716"/>
    </source>
</evidence>
<keyword evidence="8 13" id="KW-1208">Phospholipid metabolism</keyword>
<dbReference type="PANTHER" id="PTHR11728">
    <property type="entry name" value="GLYCEROL-3-PHOSPHATE DEHYDROGENASE"/>
    <property type="match status" value="1"/>
</dbReference>
<keyword evidence="4 13" id="KW-0560">Oxidoreductase</keyword>
<evidence type="ECO:0000313" key="20">
    <source>
        <dbReference type="EMBL" id="XCG65079.1"/>
    </source>
</evidence>
<evidence type="ECO:0000256" key="16">
    <source>
        <dbReference type="PIRSR" id="PIRSR000114-3"/>
    </source>
</evidence>
<feature type="binding site" evidence="13">
    <location>
        <position position="252"/>
    </location>
    <ligand>
        <name>sn-glycerol 3-phosphate</name>
        <dbReference type="ChEBI" id="CHEBI:57597"/>
    </ligand>
</feature>
<feature type="binding site" evidence="16">
    <location>
        <position position="148"/>
    </location>
    <ligand>
        <name>NAD(+)</name>
        <dbReference type="ChEBI" id="CHEBI:57540"/>
    </ligand>
</feature>
<keyword evidence="13" id="KW-0963">Cytoplasm</keyword>
<name>A0AAU8DTA9_9ACTN</name>
<dbReference type="Pfam" id="PF01210">
    <property type="entry name" value="NAD_Gly3P_dh_N"/>
    <property type="match status" value="1"/>
</dbReference>
<evidence type="ECO:0000256" key="8">
    <source>
        <dbReference type="ARBA" id="ARBA00023264"/>
    </source>
</evidence>